<evidence type="ECO:0000256" key="2">
    <source>
        <dbReference type="ARBA" id="ARBA00004613"/>
    </source>
</evidence>
<accession>A0AAN7VMR8</accession>
<keyword evidence="5" id="KW-0964">Secreted</keyword>
<reference evidence="11" key="1">
    <citation type="submission" date="2023-08" db="EMBL/GenBank/DDBJ databases">
        <title>Black Yeasts Isolated from many extreme environments.</title>
        <authorList>
            <person name="Coleine C."/>
            <person name="Stajich J.E."/>
            <person name="Selbmann L."/>
        </authorList>
    </citation>
    <scope>NUCLEOTIDE SEQUENCE</scope>
    <source>
        <strain evidence="11">CCFEE 5810</strain>
    </source>
</reference>
<dbReference type="GO" id="GO:0005576">
    <property type="term" value="C:extracellular region"/>
    <property type="evidence" value="ECO:0007669"/>
    <property type="project" value="UniProtKB-SubCell"/>
</dbReference>
<evidence type="ECO:0000256" key="7">
    <source>
        <dbReference type="ARBA" id="ARBA00022801"/>
    </source>
</evidence>
<gene>
    <name evidence="11" type="ORF">LTR97_009521</name>
</gene>
<sequence length="469" mass="51958">MKYLVLTALATAAAATPAGRPNSYGSNTLSSILSSLTKLLQNDPAQTGPFAPVTNQIIKDYVEPIAAQLLRNSYVVRTGSKLELGGEHWTASGANVYWLGLDENVIPAAGQPFYAPFNASYPTKGRITEVMNTLVTMGAHTIRSQTLGVSVGNPLSLEPELDVFNDAAFDTIDWSVYQAREHGLRIFAPLIDNYDYYHGGKFNFLRFRGINISSTISPIDPLVMQFYTNRTIINDFKNYIHHLLTHVNPYTGLTYAEDSTIFAYETGNELGGPVFGDMDVPVSWTNEICSYIKQLGPHKLCIDGTYGVNKTHLNIASVDIFDDHYYPLNLTKLQDDIDLVGSVNKVYLAGEYDWTGNIAAPSLQSFYNIIEARQNTLNPVVAGDLFWSLFMHDVPSCEIYVNHTDGFTLQYGNPLNSVQNDTQISTIRQHFFKMQNESVSSYLPAVPCPGKYQDLTYAPGVVDVEGDGY</sequence>
<protein>
    <recommendedName>
        <fullName evidence="4">mannan endo-1,4-beta-mannosidase</fullName>
        <ecNumber evidence="4">3.2.1.78</ecNumber>
    </recommendedName>
</protein>
<dbReference type="InterPro" id="IPR017853">
    <property type="entry name" value="GH"/>
</dbReference>
<evidence type="ECO:0000313" key="11">
    <source>
        <dbReference type="EMBL" id="KAK5693904.1"/>
    </source>
</evidence>
<keyword evidence="7" id="KW-0378">Hydrolase</keyword>
<evidence type="ECO:0000256" key="9">
    <source>
        <dbReference type="SAM" id="SignalP"/>
    </source>
</evidence>
<keyword evidence="8" id="KW-0326">Glycosidase</keyword>
<keyword evidence="6 9" id="KW-0732">Signal</keyword>
<evidence type="ECO:0000256" key="6">
    <source>
        <dbReference type="ARBA" id="ARBA00022729"/>
    </source>
</evidence>
<dbReference type="GO" id="GO:0016985">
    <property type="term" value="F:mannan endo-1,4-beta-mannosidase activity"/>
    <property type="evidence" value="ECO:0007669"/>
    <property type="project" value="UniProtKB-EC"/>
</dbReference>
<feature type="domain" description="Glycoside hydrolase family 5" evidence="10">
    <location>
        <begin position="126"/>
        <end position="312"/>
    </location>
</feature>
<dbReference type="EMBL" id="JAVRQU010000016">
    <property type="protein sequence ID" value="KAK5693904.1"/>
    <property type="molecule type" value="Genomic_DNA"/>
</dbReference>
<proteinExistence type="inferred from homology"/>
<organism evidence="11 12">
    <name type="scientific">Elasticomyces elasticus</name>
    <dbReference type="NCBI Taxonomy" id="574655"/>
    <lineage>
        <taxon>Eukaryota</taxon>
        <taxon>Fungi</taxon>
        <taxon>Dikarya</taxon>
        <taxon>Ascomycota</taxon>
        <taxon>Pezizomycotina</taxon>
        <taxon>Dothideomycetes</taxon>
        <taxon>Dothideomycetidae</taxon>
        <taxon>Mycosphaerellales</taxon>
        <taxon>Teratosphaeriaceae</taxon>
        <taxon>Elasticomyces</taxon>
    </lineage>
</organism>
<dbReference type="InterPro" id="IPR001547">
    <property type="entry name" value="Glyco_hydro_5"/>
</dbReference>
<comment type="caution">
    <text evidence="11">The sequence shown here is derived from an EMBL/GenBank/DDBJ whole genome shotgun (WGS) entry which is preliminary data.</text>
</comment>
<evidence type="ECO:0000313" key="12">
    <source>
        <dbReference type="Proteomes" id="UP001310594"/>
    </source>
</evidence>
<dbReference type="InterPro" id="IPR045053">
    <property type="entry name" value="MAN-like"/>
</dbReference>
<evidence type="ECO:0000256" key="1">
    <source>
        <dbReference type="ARBA" id="ARBA00001678"/>
    </source>
</evidence>
<dbReference type="Pfam" id="PF26410">
    <property type="entry name" value="GH5_mannosidase"/>
    <property type="match status" value="1"/>
</dbReference>
<feature type="signal peptide" evidence="9">
    <location>
        <begin position="1"/>
        <end position="15"/>
    </location>
</feature>
<comment type="subcellular location">
    <subcellularLocation>
        <location evidence="2">Secreted</location>
    </subcellularLocation>
</comment>
<evidence type="ECO:0000256" key="3">
    <source>
        <dbReference type="ARBA" id="ARBA00005641"/>
    </source>
</evidence>
<dbReference type="Gene3D" id="3.20.20.80">
    <property type="entry name" value="Glycosidases"/>
    <property type="match status" value="1"/>
</dbReference>
<dbReference type="Proteomes" id="UP001310594">
    <property type="component" value="Unassembled WGS sequence"/>
</dbReference>
<dbReference type="EC" id="3.2.1.78" evidence="4"/>
<comment type="similarity">
    <text evidence="3">Belongs to the glycosyl hydrolase 5 (cellulase A) family.</text>
</comment>
<evidence type="ECO:0000256" key="8">
    <source>
        <dbReference type="ARBA" id="ARBA00023295"/>
    </source>
</evidence>
<dbReference type="PANTHER" id="PTHR31451">
    <property type="match status" value="1"/>
</dbReference>
<evidence type="ECO:0000256" key="5">
    <source>
        <dbReference type="ARBA" id="ARBA00022525"/>
    </source>
</evidence>
<dbReference type="AlphaFoldDB" id="A0AAN7VMR8"/>
<evidence type="ECO:0000259" key="10">
    <source>
        <dbReference type="Pfam" id="PF26410"/>
    </source>
</evidence>
<dbReference type="SUPFAM" id="SSF51445">
    <property type="entry name" value="(Trans)glycosidases"/>
    <property type="match status" value="1"/>
</dbReference>
<dbReference type="PANTHER" id="PTHR31451:SF39">
    <property type="entry name" value="MANNAN ENDO-1,4-BETA-MANNOSIDASE 1"/>
    <property type="match status" value="1"/>
</dbReference>
<comment type="catalytic activity">
    <reaction evidence="1">
        <text>Random hydrolysis of (1-&gt;4)-beta-D-mannosidic linkages in mannans, galactomannans and glucomannans.</text>
        <dbReference type="EC" id="3.2.1.78"/>
    </reaction>
</comment>
<evidence type="ECO:0000256" key="4">
    <source>
        <dbReference type="ARBA" id="ARBA00012706"/>
    </source>
</evidence>
<name>A0AAN7VMR8_9PEZI</name>
<feature type="chain" id="PRO_5042922515" description="mannan endo-1,4-beta-mannosidase" evidence="9">
    <location>
        <begin position="16"/>
        <end position="469"/>
    </location>
</feature>